<keyword evidence="2" id="KW-1185">Reference proteome</keyword>
<organism evidence="1 2">
    <name type="scientific">Deinococcus xianganensis</name>
    <dbReference type="NCBI Taxonomy" id="1507289"/>
    <lineage>
        <taxon>Bacteria</taxon>
        <taxon>Thermotogati</taxon>
        <taxon>Deinococcota</taxon>
        <taxon>Deinococci</taxon>
        <taxon>Deinococcales</taxon>
        <taxon>Deinococcaceae</taxon>
        <taxon>Deinococcus</taxon>
    </lineage>
</organism>
<dbReference type="Proteomes" id="UP000430519">
    <property type="component" value="Unassembled WGS sequence"/>
</dbReference>
<name>A0A6I4YHM6_9DEIO</name>
<dbReference type="EMBL" id="WVHK01000040">
    <property type="protein sequence ID" value="MXV20288.1"/>
    <property type="molecule type" value="Genomic_DNA"/>
</dbReference>
<comment type="caution">
    <text evidence="1">The sequence shown here is derived from an EMBL/GenBank/DDBJ whole genome shotgun (WGS) entry which is preliminary data.</text>
</comment>
<sequence>MIIIRATVPLSTGTVTLHAWSAAHVEAHLLDLLTFTVGLGAMREHWDDISEDDVDPNLWQRFERLLRASLRGQEPPVLLSWPDRLALLDAMWVLNDVDETEGKLTALVTRAKARQAKLTSLYQQRLQGPQTPPSTST</sequence>
<evidence type="ECO:0000313" key="2">
    <source>
        <dbReference type="Proteomes" id="UP000430519"/>
    </source>
</evidence>
<gene>
    <name evidence="1" type="ORF">GLX28_11645</name>
</gene>
<protein>
    <submittedName>
        <fullName evidence="1">Uncharacterized protein</fullName>
    </submittedName>
</protein>
<dbReference type="RefSeq" id="WP_160979669.1">
    <property type="nucleotide sequence ID" value="NZ_WVHK01000040.1"/>
</dbReference>
<proteinExistence type="predicted"/>
<dbReference type="AlphaFoldDB" id="A0A6I4YHM6"/>
<evidence type="ECO:0000313" key="1">
    <source>
        <dbReference type="EMBL" id="MXV20288.1"/>
    </source>
</evidence>
<reference evidence="1 2" key="1">
    <citation type="submission" date="2019-11" db="EMBL/GenBank/DDBJ databases">
        <title>Genome sequence of Deinococcus xianganensis Y35, AI-2 producing algicidal bacterium, isolated from lake water.</title>
        <authorList>
            <person name="Li Y."/>
        </authorList>
    </citation>
    <scope>NUCLEOTIDE SEQUENCE [LARGE SCALE GENOMIC DNA]</scope>
    <source>
        <strain evidence="1 2">Y35</strain>
    </source>
</reference>
<accession>A0A6I4YHM6</accession>